<proteinExistence type="predicted"/>
<dbReference type="Pfam" id="PF08387">
    <property type="entry name" value="FBD"/>
    <property type="match status" value="1"/>
</dbReference>
<accession>A0ABQ8BNC4</accession>
<organism evidence="2 3">
    <name type="scientific">Brassica napus</name>
    <name type="common">Rape</name>
    <dbReference type="NCBI Taxonomy" id="3708"/>
    <lineage>
        <taxon>Eukaryota</taxon>
        <taxon>Viridiplantae</taxon>
        <taxon>Streptophyta</taxon>
        <taxon>Embryophyta</taxon>
        <taxon>Tracheophyta</taxon>
        <taxon>Spermatophyta</taxon>
        <taxon>Magnoliopsida</taxon>
        <taxon>eudicotyledons</taxon>
        <taxon>Gunneridae</taxon>
        <taxon>Pentapetalae</taxon>
        <taxon>rosids</taxon>
        <taxon>malvids</taxon>
        <taxon>Brassicales</taxon>
        <taxon>Brassicaceae</taxon>
        <taxon>Brassiceae</taxon>
        <taxon>Brassica</taxon>
    </lineage>
</organism>
<keyword evidence="3" id="KW-1185">Reference proteome</keyword>
<dbReference type="PROSITE" id="PS50181">
    <property type="entry name" value="FBOX"/>
    <property type="match status" value="1"/>
</dbReference>
<dbReference type="PANTHER" id="PTHR31900:SF34">
    <property type="entry name" value="EMB|CAB62440.1-RELATED"/>
    <property type="match status" value="1"/>
</dbReference>
<evidence type="ECO:0000313" key="2">
    <source>
        <dbReference type="EMBL" id="KAH0906269.1"/>
    </source>
</evidence>
<dbReference type="Gene3D" id="1.20.1280.50">
    <property type="match status" value="1"/>
</dbReference>
<gene>
    <name evidence="2" type="ORF">HID58_038096</name>
</gene>
<dbReference type="InterPro" id="IPR053781">
    <property type="entry name" value="F-box_AtFBL13-like"/>
</dbReference>
<dbReference type="InterPro" id="IPR006566">
    <property type="entry name" value="FBD"/>
</dbReference>
<protein>
    <recommendedName>
        <fullName evidence="1">F-box domain-containing protein</fullName>
    </recommendedName>
</protein>
<dbReference type="SUPFAM" id="SSF52047">
    <property type="entry name" value="RNI-like"/>
    <property type="match status" value="1"/>
</dbReference>
<dbReference type="Proteomes" id="UP000824890">
    <property type="component" value="Unassembled WGS sequence"/>
</dbReference>
<reference evidence="2 3" key="1">
    <citation type="submission" date="2021-05" db="EMBL/GenBank/DDBJ databases">
        <title>Genome Assembly of Synthetic Allotetraploid Brassica napus Reveals Homoeologous Exchanges between Subgenomes.</title>
        <authorList>
            <person name="Davis J.T."/>
        </authorList>
    </citation>
    <scope>NUCLEOTIDE SEQUENCE [LARGE SCALE GENOMIC DNA]</scope>
    <source>
        <strain evidence="3">cv. Da-Ae</strain>
        <tissue evidence="2">Seedling</tissue>
    </source>
</reference>
<dbReference type="InterPro" id="IPR001810">
    <property type="entry name" value="F-box_dom"/>
</dbReference>
<dbReference type="SUPFAM" id="SSF81383">
    <property type="entry name" value="F-box domain"/>
    <property type="match status" value="1"/>
</dbReference>
<evidence type="ECO:0000259" key="1">
    <source>
        <dbReference type="PROSITE" id="PS50181"/>
    </source>
</evidence>
<dbReference type="Pfam" id="PF24758">
    <property type="entry name" value="LRR_At5g56370"/>
    <property type="match status" value="1"/>
</dbReference>
<dbReference type="InterPro" id="IPR036047">
    <property type="entry name" value="F-box-like_dom_sf"/>
</dbReference>
<dbReference type="InterPro" id="IPR055411">
    <property type="entry name" value="LRR_FXL15/At3g58940/PEG3-like"/>
</dbReference>
<dbReference type="EMBL" id="JAGKQM010000010">
    <property type="protein sequence ID" value="KAH0906269.1"/>
    <property type="molecule type" value="Genomic_DNA"/>
</dbReference>
<name>A0ABQ8BNC4_BRANA</name>
<comment type="caution">
    <text evidence="2">The sequence shown here is derived from an EMBL/GenBank/DDBJ whole genome shotgun (WGS) entry which is preliminary data.</text>
</comment>
<dbReference type="SMART" id="SM00579">
    <property type="entry name" value="FBD"/>
    <property type="match status" value="1"/>
</dbReference>
<dbReference type="InterPro" id="IPR032675">
    <property type="entry name" value="LRR_dom_sf"/>
</dbReference>
<dbReference type="SMART" id="SM00256">
    <property type="entry name" value="FBOX"/>
    <property type="match status" value="1"/>
</dbReference>
<dbReference type="Pfam" id="PF00646">
    <property type="entry name" value="F-box"/>
    <property type="match status" value="1"/>
</dbReference>
<dbReference type="CDD" id="cd22160">
    <property type="entry name" value="F-box_AtFBL13-like"/>
    <property type="match status" value="1"/>
</dbReference>
<dbReference type="InterPro" id="IPR050232">
    <property type="entry name" value="FBL13/AtMIF1-like"/>
</dbReference>
<evidence type="ECO:0000313" key="3">
    <source>
        <dbReference type="Proteomes" id="UP000824890"/>
    </source>
</evidence>
<feature type="non-terminal residue" evidence="2">
    <location>
        <position position="1"/>
    </location>
</feature>
<dbReference type="Gene3D" id="3.80.10.10">
    <property type="entry name" value="Ribonuclease Inhibitor"/>
    <property type="match status" value="1"/>
</dbReference>
<feature type="domain" description="F-box" evidence="1">
    <location>
        <begin position="2"/>
        <end position="38"/>
    </location>
</feature>
<dbReference type="PANTHER" id="PTHR31900">
    <property type="entry name" value="F-BOX/RNI SUPERFAMILY PROTEIN-RELATED"/>
    <property type="match status" value="1"/>
</dbReference>
<sequence>YMDKISQLPDDLLIKILSLVPTKEVVAMRVLSKRWISLWTLVPRLIFGDYPEEDDDREEEDAEASENDHCCSQFVYGTLLLHKAPVLERFHLNRVSGCSASEIDLWVRLAVDRFVRDLKIRFFPEYGIIRLPSTLFRCATLETLELRKVVISEVPSRVSFQSLKTFRLLFVKYADEESFVRLISDCPVLEDLVVETCHDDNVVTFTINVPSLEKFSIRNTLQDLETENDVFVVHYHSLKQLTIVDYFGELKLFGNNNMPQLVEANLLSVSCHAKVLESFSRLKRISLCLPEEVQYPTGIVLSQLVFLKICSCESNWMNMLMSVLQHSPKLKVLKLALNHSVTEDRKVFWTQPSCVPQCLLYHLETFEWRDYNGTEDVEKEMAIYILKNASRLVTAIIYYPDLFEWERKLQIFKELEVVSRGSRSCELTMG</sequence>